<sequence>MVDTGVRVRKAKFPTGSSLALGLAIGLISLIVGVDLFLNPNISSKLLLPFTLGGAGVALLGSFAVPTLRRLKAGQVIREDGPQAHLKKQGTPTMGGIFIIPVGILLALVWSGFDGKVLACSLLTLSFAFIGWLDDWKILRRHSNKGLSPRAKLLLQAFFAACFCGWLVLTQDWQAIATINLPLHLMIPLGVLFFPLALFVFLGSSNATNLTDGLDGLAGGTGAIALFGMALLLFPQNKELAIFCMCLSGSYLGFLWHNRYPARVFMGDTGSLALGGALASTAILGNLLWAFLIVGAIFIWESISVIAQVSYYKATKDETGMGKRLFKMAPFHHHLELSGWHELHVVRFFYLTGGFLVGVALLISKIP</sequence>
<feature type="transmembrane region" description="Helical" evidence="7">
    <location>
        <begin position="50"/>
        <end position="69"/>
    </location>
</feature>
<keyword evidence="7 9" id="KW-0460">Magnesium</keyword>
<keyword evidence="5 7" id="KW-1133">Transmembrane helix</keyword>
<keyword evidence="7" id="KW-0132">Cell division</keyword>
<dbReference type="GO" id="GO:0009252">
    <property type="term" value="P:peptidoglycan biosynthetic process"/>
    <property type="evidence" value="ECO:0007669"/>
    <property type="project" value="UniProtKB-UniRule"/>
</dbReference>
<evidence type="ECO:0000313" key="10">
    <source>
        <dbReference type="EMBL" id="MDG3496737.1"/>
    </source>
</evidence>
<comment type="subcellular location">
    <subcellularLocation>
        <location evidence="7">Cell membrane</location>
        <topology evidence="7">Multi-pass membrane protein</topology>
    </subcellularLocation>
    <subcellularLocation>
        <location evidence="1">Membrane</location>
        <topology evidence="1">Multi-pass membrane protein</topology>
    </subcellularLocation>
</comment>
<dbReference type="PROSITE" id="PS01348">
    <property type="entry name" value="MRAY_2"/>
    <property type="match status" value="1"/>
</dbReference>
<organism evidence="10 11">
    <name type="scientific">Pseudanabaena catenata USMAC16</name>
    <dbReference type="NCBI Taxonomy" id="1855837"/>
    <lineage>
        <taxon>Bacteria</taxon>
        <taxon>Bacillati</taxon>
        <taxon>Cyanobacteriota</taxon>
        <taxon>Cyanophyceae</taxon>
        <taxon>Pseudanabaenales</taxon>
        <taxon>Pseudanabaenaceae</taxon>
        <taxon>Pseudanabaena</taxon>
    </lineage>
</organism>
<dbReference type="GO" id="GO:0051301">
    <property type="term" value="P:cell division"/>
    <property type="evidence" value="ECO:0007669"/>
    <property type="project" value="UniProtKB-KW"/>
</dbReference>
<dbReference type="Proteomes" id="UP001152872">
    <property type="component" value="Unassembled WGS sequence"/>
</dbReference>
<dbReference type="AlphaFoldDB" id="A0A9X4RJR9"/>
<comment type="similarity">
    <text evidence="2 7">Belongs to the glycosyltransferase 4 family. MraY subfamily.</text>
</comment>
<comment type="function">
    <text evidence="7">Catalyzes the initial step of the lipid cycle reactions in the biosynthesis of the cell wall peptidoglycan: transfers peptidoglycan precursor phospho-MurNAc-pentapeptide from UDP-MurNAc-pentapeptide onto the lipid carrier undecaprenyl phosphate, yielding undecaprenyl-pyrophosphoryl-MurNAc-pentapeptide, known as lipid I.</text>
</comment>
<feature type="transmembrane region" description="Helical" evidence="7">
    <location>
        <begin position="181"/>
        <end position="202"/>
    </location>
</feature>
<feature type="transmembrane region" description="Helical" evidence="7">
    <location>
        <begin position="116"/>
        <end position="133"/>
    </location>
</feature>
<evidence type="ECO:0000256" key="5">
    <source>
        <dbReference type="ARBA" id="ARBA00022989"/>
    </source>
</evidence>
<dbReference type="PANTHER" id="PTHR22926">
    <property type="entry name" value="PHOSPHO-N-ACETYLMURAMOYL-PENTAPEPTIDE-TRANSFERASE"/>
    <property type="match status" value="1"/>
</dbReference>
<keyword evidence="11" id="KW-1185">Reference proteome</keyword>
<keyword evidence="7" id="KW-0133">Cell shape</keyword>
<comment type="pathway">
    <text evidence="7">Cell wall biogenesis; peptidoglycan biosynthesis.</text>
</comment>
<accession>A0A9X4RJR9</accession>
<dbReference type="GO" id="GO:0008963">
    <property type="term" value="F:phospho-N-acetylmuramoyl-pentapeptide-transferase activity"/>
    <property type="evidence" value="ECO:0007669"/>
    <property type="project" value="UniProtKB-UniRule"/>
</dbReference>
<dbReference type="EC" id="2.7.8.13" evidence="7 8"/>
<feature type="transmembrane region" description="Helical" evidence="7">
    <location>
        <begin position="90"/>
        <end position="110"/>
    </location>
</feature>
<keyword evidence="4 7" id="KW-0812">Transmembrane</keyword>
<dbReference type="HAMAP" id="MF_00038">
    <property type="entry name" value="MraY"/>
    <property type="match status" value="1"/>
</dbReference>
<name>A0A9X4RJR9_9CYAN</name>
<evidence type="ECO:0000256" key="9">
    <source>
        <dbReference type="PIRSR" id="PIRSR600715-1"/>
    </source>
</evidence>
<keyword evidence="7 9" id="KW-0479">Metal-binding</keyword>
<feature type="transmembrane region" description="Helical" evidence="7">
    <location>
        <begin position="19"/>
        <end position="38"/>
    </location>
</feature>
<dbReference type="NCBIfam" id="TIGR00445">
    <property type="entry name" value="mraY"/>
    <property type="match status" value="1"/>
</dbReference>
<feature type="transmembrane region" description="Helical" evidence="7">
    <location>
        <begin position="240"/>
        <end position="260"/>
    </location>
</feature>
<feature type="transmembrane region" description="Helical" evidence="7">
    <location>
        <begin position="214"/>
        <end position="234"/>
    </location>
</feature>
<feature type="binding site" evidence="9">
    <location>
        <position position="209"/>
    </location>
    <ligand>
        <name>Mg(2+)</name>
        <dbReference type="ChEBI" id="CHEBI:18420"/>
    </ligand>
</feature>
<dbReference type="Pfam" id="PF00953">
    <property type="entry name" value="Glycos_transf_4"/>
    <property type="match status" value="1"/>
</dbReference>
<keyword evidence="3 7" id="KW-0808">Transferase</keyword>
<feature type="transmembrane region" description="Helical" evidence="7">
    <location>
        <begin position="272"/>
        <end position="300"/>
    </location>
</feature>
<evidence type="ECO:0000256" key="3">
    <source>
        <dbReference type="ARBA" id="ARBA00022679"/>
    </source>
</evidence>
<comment type="cofactor">
    <cofactor evidence="7 9">
        <name>Mg(2+)</name>
        <dbReference type="ChEBI" id="CHEBI:18420"/>
    </cofactor>
</comment>
<reference evidence="10" key="1">
    <citation type="submission" date="2019-05" db="EMBL/GenBank/DDBJ databases">
        <title>Whole genome sequencing of Pseudanabaena catenata USMAC16.</title>
        <authorList>
            <person name="Khan Z."/>
            <person name="Omar W.M."/>
            <person name="Convey P."/>
            <person name="Merican F."/>
            <person name="Najimudin N."/>
        </authorList>
    </citation>
    <scope>NUCLEOTIDE SEQUENCE</scope>
    <source>
        <strain evidence="10">USMAC16</strain>
    </source>
</reference>
<evidence type="ECO:0000256" key="7">
    <source>
        <dbReference type="HAMAP-Rule" id="MF_00038"/>
    </source>
</evidence>
<dbReference type="GO" id="GO:0005886">
    <property type="term" value="C:plasma membrane"/>
    <property type="evidence" value="ECO:0007669"/>
    <property type="project" value="UniProtKB-SubCell"/>
</dbReference>
<dbReference type="InterPro" id="IPR018480">
    <property type="entry name" value="PNAcMuramoyl-5peptid_Trfase_CS"/>
</dbReference>
<dbReference type="GO" id="GO:0008360">
    <property type="term" value="P:regulation of cell shape"/>
    <property type="evidence" value="ECO:0007669"/>
    <property type="project" value="UniProtKB-KW"/>
</dbReference>
<feature type="binding site" evidence="9">
    <location>
        <position position="268"/>
    </location>
    <ligand>
        <name>Mg(2+)</name>
        <dbReference type="ChEBI" id="CHEBI:18420"/>
    </ligand>
</feature>
<dbReference type="InterPro" id="IPR000715">
    <property type="entry name" value="Glycosyl_transferase_4"/>
</dbReference>
<keyword evidence="6 7" id="KW-0472">Membrane</keyword>
<dbReference type="InterPro" id="IPR003524">
    <property type="entry name" value="PNAcMuramoyl-5peptid_Trfase"/>
</dbReference>
<comment type="caution">
    <text evidence="10">The sequence shown here is derived from an EMBL/GenBank/DDBJ whole genome shotgun (WGS) entry which is preliminary data.</text>
</comment>
<dbReference type="GO" id="GO:0071555">
    <property type="term" value="P:cell wall organization"/>
    <property type="evidence" value="ECO:0007669"/>
    <property type="project" value="UniProtKB-KW"/>
</dbReference>
<dbReference type="EMBL" id="VBTY01000221">
    <property type="protein sequence ID" value="MDG3496737.1"/>
    <property type="molecule type" value="Genomic_DNA"/>
</dbReference>
<dbReference type="CDD" id="cd06852">
    <property type="entry name" value="GT_MraY"/>
    <property type="match status" value="1"/>
</dbReference>
<keyword evidence="7" id="KW-1003">Cell membrane</keyword>
<keyword evidence="7" id="KW-0961">Cell wall biogenesis/degradation</keyword>
<evidence type="ECO:0000256" key="8">
    <source>
        <dbReference type="NCBIfam" id="TIGR00445"/>
    </source>
</evidence>
<evidence type="ECO:0000256" key="1">
    <source>
        <dbReference type="ARBA" id="ARBA00004141"/>
    </source>
</evidence>
<evidence type="ECO:0000256" key="6">
    <source>
        <dbReference type="ARBA" id="ARBA00023136"/>
    </source>
</evidence>
<evidence type="ECO:0000313" key="11">
    <source>
        <dbReference type="Proteomes" id="UP001152872"/>
    </source>
</evidence>
<comment type="catalytic activity">
    <reaction evidence="7">
        <text>UDP-N-acetyl-alpha-D-muramoyl-L-alanyl-gamma-D-glutamyl-meso-2,6-diaminopimeloyl-D-alanyl-D-alanine + di-trans,octa-cis-undecaprenyl phosphate = di-trans,octa-cis-undecaprenyl diphospho-N-acetyl-alpha-D-muramoyl-L-alanyl-D-glutamyl-meso-2,6-diaminopimeloyl-D-alanyl-D-alanine + UMP</text>
        <dbReference type="Rhea" id="RHEA:28386"/>
        <dbReference type="ChEBI" id="CHEBI:57865"/>
        <dbReference type="ChEBI" id="CHEBI:60392"/>
        <dbReference type="ChEBI" id="CHEBI:61386"/>
        <dbReference type="ChEBI" id="CHEBI:61387"/>
        <dbReference type="EC" id="2.7.8.13"/>
    </reaction>
</comment>
<dbReference type="PANTHER" id="PTHR22926:SF5">
    <property type="entry name" value="PHOSPHO-N-ACETYLMURAMOYL-PENTAPEPTIDE-TRANSFERASE HOMOLOG"/>
    <property type="match status" value="1"/>
</dbReference>
<feature type="transmembrane region" description="Helical" evidence="7">
    <location>
        <begin position="153"/>
        <end position="169"/>
    </location>
</feature>
<evidence type="ECO:0000256" key="4">
    <source>
        <dbReference type="ARBA" id="ARBA00022692"/>
    </source>
</evidence>
<gene>
    <name evidence="7 10" type="primary">mraY</name>
    <name evidence="10" type="ORF">FEV09_19535</name>
</gene>
<dbReference type="RefSeq" id="WP_009628930.1">
    <property type="nucleotide sequence ID" value="NZ_VBTY01000221.1"/>
</dbReference>
<dbReference type="Pfam" id="PF10555">
    <property type="entry name" value="MraY_sig1"/>
    <property type="match status" value="1"/>
</dbReference>
<dbReference type="PROSITE" id="PS01347">
    <property type="entry name" value="MRAY_1"/>
    <property type="match status" value="1"/>
</dbReference>
<keyword evidence="7" id="KW-0131">Cell cycle</keyword>
<evidence type="ECO:0000256" key="2">
    <source>
        <dbReference type="ARBA" id="ARBA00005583"/>
    </source>
</evidence>
<dbReference type="GO" id="GO:0046872">
    <property type="term" value="F:metal ion binding"/>
    <property type="evidence" value="ECO:0007669"/>
    <property type="project" value="UniProtKB-KW"/>
</dbReference>
<protein>
    <recommendedName>
        <fullName evidence="7 8">Phospho-N-acetylmuramoyl-pentapeptide-transferase</fullName>
        <ecNumber evidence="7 8">2.7.8.13</ecNumber>
    </recommendedName>
    <alternativeName>
        <fullName evidence="7">UDP-MurNAc-pentapeptide phosphotransferase</fullName>
    </alternativeName>
</protein>
<feature type="transmembrane region" description="Helical" evidence="7">
    <location>
        <begin position="345"/>
        <end position="363"/>
    </location>
</feature>
<proteinExistence type="inferred from homology"/>
<keyword evidence="7" id="KW-0573">Peptidoglycan synthesis</keyword>